<comment type="subunit">
    <text evidence="3 15">Heterotetramer of 2 PyrK and 2 PyrD type B subunits.</text>
</comment>
<proteinExistence type="inferred from homology"/>
<keyword evidence="10 15" id="KW-0249">Electron transport</keyword>
<sequence>MKQEMMTIVRQQELAPRIYEMVLTGELVTEMNMPGQFLHIRVPRGDLLLRRPISINQFDQKEKTCTIIYRTEGEGTKVFSELSAGDQLDVMGPLGHGFELTELKAGDTAFIVGGGIGVPPLYQLSKELKELGVKVTHFLGFGTQEVVYYAEEFQSLGETHFSTDDGTFGIQGNVGNLLLAEKKRPDAVFACGNNGLLKTVEQLYTEVENVQLSIESRMACGMGACYACVCHVPEDENKSVKVCEDGPVFRAGEVIF</sequence>
<keyword evidence="5 15" id="KW-0285">Flavoprotein</keyword>
<evidence type="ECO:0000313" key="20">
    <source>
        <dbReference type="Proteomes" id="UP001180842"/>
    </source>
</evidence>
<evidence type="ECO:0000256" key="14">
    <source>
        <dbReference type="ARBA" id="ARBA00082223"/>
    </source>
</evidence>
<dbReference type="GO" id="GO:0044205">
    <property type="term" value="P:'de novo' UMP biosynthetic process"/>
    <property type="evidence" value="ECO:0007669"/>
    <property type="project" value="UniProtKB-UniRule"/>
</dbReference>
<comment type="similarity">
    <text evidence="2 15">Belongs to the PyrK family.</text>
</comment>
<keyword evidence="8 15" id="KW-0274">FAD</keyword>
<dbReference type="HAMAP" id="MF_01211">
    <property type="entry name" value="DHODB_Fe_S_bind"/>
    <property type="match status" value="1"/>
</dbReference>
<dbReference type="InterPro" id="IPR017938">
    <property type="entry name" value="Riboflavin_synthase-like_b-brl"/>
</dbReference>
<keyword evidence="6 15" id="KW-0001">2Fe-2S</keyword>
<dbReference type="InterPro" id="IPR017927">
    <property type="entry name" value="FAD-bd_FR_type"/>
</dbReference>
<dbReference type="EMBL" id="JARQAI010000005">
    <property type="protein sequence ID" value="MDT2736610.1"/>
    <property type="molecule type" value="Genomic_DNA"/>
</dbReference>
<accession>A0AAE4KWH5</accession>
<comment type="cofactor">
    <cofactor evidence="15 16">
        <name>FAD</name>
        <dbReference type="ChEBI" id="CHEBI:57692"/>
    </cofactor>
    <text evidence="15 16">Binds 1 FAD per subunit.</text>
</comment>
<dbReference type="SUPFAM" id="SSF52343">
    <property type="entry name" value="Ferredoxin reductase-like, C-terminal NADP-linked domain"/>
    <property type="match status" value="1"/>
</dbReference>
<evidence type="ECO:0000256" key="4">
    <source>
        <dbReference type="ARBA" id="ARBA00022448"/>
    </source>
</evidence>
<evidence type="ECO:0000256" key="2">
    <source>
        <dbReference type="ARBA" id="ARBA00006422"/>
    </source>
</evidence>
<evidence type="ECO:0000256" key="3">
    <source>
        <dbReference type="ARBA" id="ARBA00011669"/>
    </source>
</evidence>
<dbReference type="PANTHER" id="PTHR43513:SF3">
    <property type="entry name" value="DIHYDROOROTATE DEHYDROGENASE B (NAD(+)), ELECTRON TRANSFER SUBUNIT-RELATED"/>
    <property type="match status" value="1"/>
</dbReference>
<dbReference type="GO" id="GO:0009055">
    <property type="term" value="F:electron transfer activity"/>
    <property type="evidence" value="ECO:0007669"/>
    <property type="project" value="UniProtKB-UniRule"/>
</dbReference>
<dbReference type="InterPro" id="IPR039261">
    <property type="entry name" value="FNR_nucleotide-bd"/>
</dbReference>
<dbReference type="AlphaFoldDB" id="A0AAE4KWH5"/>
<evidence type="ECO:0000256" key="11">
    <source>
        <dbReference type="ARBA" id="ARBA00023004"/>
    </source>
</evidence>
<evidence type="ECO:0000256" key="17">
    <source>
        <dbReference type="PIRSR" id="PIRSR006816-2"/>
    </source>
</evidence>
<keyword evidence="7 15" id="KW-0479">Metal-binding</keyword>
<dbReference type="PANTHER" id="PTHR43513">
    <property type="entry name" value="DIHYDROOROTATE DEHYDROGENASE B (NAD(+)), ELECTRON TRANSFER SUBUNIT"/>
    <property type="match status" value="1"/>
</dbReference>
<dbReference type="PIRSF" id="PIRSF006816">
    <property type="entry name" value="Cyc3_hyd_g"/>
    <property type="match status" value="1"/>
</dbReference>
<dbReference type="GO" id="GO:0016491">
    <property type="term" value="F:oxidoreductase activity"/>
    <property type="evidence" value="ECO:0007669"/>
    <property type="project" value="InterPro"/>
</dbReference>
<protein>
    <recommendedName>
        <fullName evidence="13 15">Dihydroorotate dehydrogenase B (NAD(+)), electron transfer subunit</fullName>
    </recommendedName>
    <alternativeName>
        <fullName evidence="14 15">Dihydroorotate oxidase B, electron transfer subunit</fullName>
    </alternativeName>
</protein>
<feature type="binding site" evidence="15 17">
    <location>
        <position position="220"/>
    </location>
    <ligand>
        <name>[2Fe-2S] cluster</name>
        <dbReference type="ChEBI" id="CHEBI:190135"/>
    </ligand>
</feature>
<evidence type="ECO:0000256" key="6">
    <source>
        <dbReference type="ARBA" id="ARBA00022714"/>
    </source>
</evidence>
<dbReference type="InterPro" id="IPR019480">
    <property type="entry name" value="Dihydroorotate_DH_Fe-S-bd"/>
</dbReference>
<dbReference type="Gene3D" id="3.40.50.80">
    <property type="entry name" value="Nucleotide-binding domain of ferredoxin-NADP reductase (FNR) module"/>
    <property type="match status" value="1"/>
</dbReference>
<dbReference type="Gene3D" id="2.10.240.10">
    <property type="entry name" value="Dihydroorotate dehydrogenase, electron transfer subunit"/>
    <property type="match status" value="1"/>
</dbReference>
<dbReference type="InterPro" id="IPR012165">
    <property type="entry name" value="Cyt_c3_hydrogenase_gsu"/>
</dbReference>
<dbReference type="GO" id="GO:0046872">
    <property type="term" value="F:metal ion binding"/>
    <property type="evidence" value="ECO:0007669"/>
    <property type="project" value="UniProtKB-KW"/>
</dbReference>
<feature type="binding site" evidence="15 17">
    <location>
        <position position="225"/>
    </location>
    <ligand>
        <name>[2Fe-2S] cluster</name>
        <dbReference type="ChEBI" id="CHEBI:190135"/>
    </ligand>
</feature>
<evidence type="ECO:0000256" key="16">
    <source>
        <dbReference type="PIRSR" id="PIRSR006816-1"/>
    </source>
</evidence>
<organism evidence="19 20">
    <name type="scientific">Enterococcus pseudoavium</name>
    <dbReference type="NCBI Taxonomy" id="44007"/>
    <lineage>
        <taxon>Bacteria</taxon>
        <taxon>Bacillati</taxon>
        <taxon>Bacillota</taxon>
        <taxon>Bacilli</taxon>
        <taxon>Lactobacillales</taxon>
        <taxon>Enterococcaceae</taxon>
        <taxon>Enterococcus</taxon>
    </lineage>
</organism>
<keyword evidence="4 15" id="KW-0813">Transport</keyword>
<keyword evidence="12 15" id="KW-0411">Iron-sulfur</keyword>
<feature type="binding site" evidence="15 17">
    <location>
        <position position="228"/>
    </location>
    <ligand>
        <name>[2Fe-2S] cluster</name>
        <dbReference type="ChEBI" id="CHEBI:190135"/>
    </ligand>
</feature>
<evidence type="ECO:0000256" key="7">
    <source>
        <dbReference type="ARBA" id="ARBA00022723"/>
    </source>
</evidence>
<comment type="cofactor">
    <cofactor evidence="17">
        <name>[2Fe-2S] cluster</name>
        <dbReference type="ChEBI" id="CHEBI:190135"/>
    </cofactor>
    <text evidence="17">Binds 1 [2Fe-2S] cluster per subunit.</text>
</comment>
<name>A0AAE4KWH5_9ENTE</name>
<comment type="function">
    <text evidence="15">Responsible for channeling the electrons from the oxidation of dihydroorotate from the FMN redox center in the PyrD type B subunit to the ultimate electron acceptor NAD(+).</text>
</comment>
<comment type="pathway">
    <text evidence="1 15">Pyrimidine metabolism; UMP biosynthesis via de novo pathway; orotate from (S)-dihydroorotate (NAD(+) route): step 1/1.</text>
</comment>
<evidence type="ECO:0000259" key="18">
    <source>
        <dbReference type="PROSITE" id="PS51384"/>
    </source>
</evidence>
<feature type="binding site" evidence="15 16">
    <location>
        <begin position="68"/>
        <end position="70"/>
    </location>
    <ligand>
        <name>FAD</name>
        <dbReference type="ChEBI" id="CHEBI:57692"/>
    </ligand>
</feature>
<dbReference type="NCBIfam" id="NF000797">
    <property type="entry name" value="PRK00054.1-2"/>
    <property type="match status" value="1"/>
</dbReference>
<dbReference type="CDD" id="cd06218">
    <property type="entry name" value="DHOD_e_trans"/>
    <property type="match status" value="1"/>
</dbReference>
<dbReference type="Proteomes" id="UP001180842">
    <property type="component" value="Unassembled WGS sequence"/>
</dbReference>
<dbReference type="Pfam" id="PF10418">
    <property type="entry name" value="DHODB_Fe-S_bind"/>
    <property type="match status" value="1"/>
</dbReference>
<dbReference type="GO" id="GO:0050660">
    <property type="term" value="F:flavin adenine dinucleotide binding"/>
    <property type="evidence" value="ECO:0007669"/>
    <property type="project" value="InterPro"/>
</dbReference>
<gene>
    <name evidence="15" type="primary">pyrK</name>
    <name evidence="19" type="ORF">P7H00_05595</name>
</gene>
<evidence type="ECO:0000256" key="5">
    <source>
        <dbReference type="ARBA" id="ARBA00022630"/>
    </source>
</evidence>
<keyword evidence="11 15" id="KW-0408">Iron</keyword>
<feature type="binding site" evidence="15 16">
    <location>
        <begin position="51"/>
        <end position="54"/>
    </location>
    <ligand>
        <name>FAD</name>
        <dbReference type="ChEBI" id="CHEBI:57692"/>
    </ligand>
</feature>
<reference evidence="19" key="1">
    <citation type="submission" date="2023-03" db="EMBL/GenBank/DDBJ databases">
        <authorList>
            <person name="Shen W."/>
            <person name="Cai J."/>
        </authorList>
    </citation>
    <scope>NUCLEOTIDE SEQUENCE</scope>
    <source>
        <strain evidence="19">P69-2</strain>
    </source>
</reference>
<evidence type="ECO:0000256" key="10">
    <source>
        <dbReference type="ARBA" id="ARBA00022982"/>
    </source>
</evidence>
<evidence type="ECO:0000313" key="19">
    <source>
        <dbReference type="EMBL" id="MDT2736610.1"/>
    </source>
</evidence>
<evidence type="ECO:0000256" key="15">
    <source>
        <dbReference type="HAMAP-Rule" id="MF_01211"/>
    </source>
</evidence>
<feature type="domain" description="FAD-binding FR-type" evidence="18">
    <location>
        <begin position="1"/>
        <end position="100"/>
    </location>
</feature>
<evidence type="ECO:0000256" key="1">
    <source>
        <dbReference type="ARBA" id="ARBA00004715"/>
    </source>
</evidence>
<dbReference type="InterPro" id="IPR023455">
    <property type="entry name" value="Dihydroorotate_DHASE_ETsu"/>
</dbReference>
<feature type="binding site" evidence="15 17">
    <location>
        <position position="243"/>
    </location>
    <ligand>
        <name>[2Fe-2S] cluster</name>
        <dbReference type="ChEBI" id="CHEBI:190135"/>
    </ligand>
</feature>
<dbReference type="SUPFAM" id="SSF63380">
    <property type="entry name" value="Riboflavin synthase domain-like"/>
    <property type="match status" value="1"/>
</dbReference>
<comment type="caution">
    <text evidence="19">The sequence shown here is derived from an EMBL/GenBank/DDBJ whole genome shotgun (WGS) entry which is preliminary data.</text>
</comment>
<evidence type="ECO:0000256" key="13">
    <source>
        <dbReference type="ARBA" id="ARBA00069792"/>
    </source>
</evidence>
<feature type="binding site" evidence="15 16">
    <location>
        <begin position="75"/>
        <end position="76"/>
    </location>
    <ligand>
        <name>FAD</name>
        <dbReference type="ChEBI" id="CHEBI:57692"/>
    </ligand>
</feature>
<dbReference type="InterPro" id="IPR037117">
    <property type="entry name" value="Dihydroorotate_DH_ele_sf"/>
</dbReference>
<evidence type="ECO:0000256" key="9">
    <source>
        <dbReference type="ARBA" id="ARBA00022975"/>
    </source>
</evidence>
<keyword evidence="9 15" id="KW-0665">Pyrimidine biosynthesis</keyword>
<dbReference type="FunFam" id="2.10.240.10:FF:000001">
    <property type="entry name" value="Dihydroorotate dehydrogenase B (NAD(+)), electron transfer subunit"/>
    <property type="match status" value="1"/>
</dbReference>
<dbReference type="Gene3D" id="2.40.30.10">
    <property type="entry name" value="Translation factors"/>
    <property type="match status" value="1"/>
</dbReference>
<comment type="cofactor">
    <cofactor evidence="15">
        <name>[2Fe-2S] cluster</name>
        <dbReference type="ChEBI" id="CHEBI:190135"/>
    </cofactor>
    <text evidence="15">Binds 1 [2Fe-2S] cluster per subunit.</text>
</comment>
<evidence type="ECO:0000256" key="8">
    <source>
        <dbReference type="ARBA" id="ARBA00022827"/>
    </source>
</evidence>
<dbReference type="NCBIfam" id="NF000799">
    <property type="entry name" value="PRK00054.1-4"/>
    <property type="match status" value="1"/>
</dbReference>
<evidence type="ECO:0000256" key="12">
    <source>
        <dbReference type="ARBA" id="ARBA00023014"/>
    </source>
</evidence>
<dbReference type="InterPro" id="IPR050353">
    <property type="entry name" value="PyrK_electron_transfer"/>
</dbReference>
<dbReference type="GO" id="GO:0051537">
    <property type="term" value="F:2 iron, 2 sulfur cluster binding"/>
    <property type="evidence" value="ECO:0007669"/>
    <property type="project" value="UniProtKB-KW"/>
</dbReference>
<dbReference type="PROSITE" id="PS51384">
    <property type="entry name" value="FAD_FR"/>
    <property type="match status" value="1"/>
</dbReference>